<dbReference type="InterPro" id="IPR022051">
    <property type="entry name" value="DUF3611"/>
</dbReference>
<gene>
    <name evidence="3" type="ORF">WJX73_002045</name>
</gene>
<accession>A0AAW1P0V5</accession>
<feature type="transmembrane region" description="Helical" evidence="2">
    <location>
        <begin position="92"/>
        <end position="116"/>
    </location>
</feature>
<feature type="transmembrane region" description="Helical" evidence="2">
    <location>
        <begin position="128"/>
        <end position="148"/>
    </location>
</feature>
<reference evidence="3 4" key="1">
    <citation type="journal article" date="2024" name="Nat. Commun.">
        <title>Phylogenomics reveals the evolutionary origins of lichenization in chlorophyte algae.</title>
        <authorList>
            <person name="Puginier C."/>
            <person name="Libourel C."/>
            <person name="Otte J."/>
            <person name="Skaloud P."/>
            <person name="Haon M."/>
            <person name="Grisel S."/>
            <person name="Petersen M."/>
            <person name="Berrin J.G."/>
            <person name="Delaux P.M."/>
            <person name="Dal Grande F."/>
            <person name="Keller J."/>
        </authorList>
    </citation>
    <scope>NUCLEOTIDE SEQUENCE [LARGE SCALE GENOMIC DNA]</scope>
    <source>
        <strain evidence="3 4">SAG 2036</strain>
    </source>
</reference>
<evidence type="ECO:0000313" key="3">
    <source>
        <dbReference type="EMBL" id="KAK9802558.1"/>
    </source>
</evidence>
<sequence>MQAVGVGLSSPATKLAGLRQAAYLPRPPRQHHVAVCGALLSRESVPLSSSSNGKAQPLAAAGRPQVKAHASNDQQLGSNEDLGKDAVMLRRIGWISFWAQLALAVVSAVVIFFTLASNTKGLLPSIPVLFTLGGVVSSFISTFFAYGYTRVARRVIIDNEKVKVSNVVGQALANTRLNLIGLGVTLVGLQASVGQLVGKTLASSTSNPYAGAGSGLAQSTPTAIDVFSVQASTNTLMAHFISVFFANWLLRILNKGAQPAAPGLSGGRDNKGGSPQFQGIS</sequence>
<name>A0AAW1P0V5_9CHLO</name>
<feature type="region of interest" description="Disordered" evidence="1">
    <location>
        <begin position="47"/>
        <end position="77"/>
    </location>
</feature>
<evidence type="ECO:0000313" key="4">
    <source>
        <dbReference type="Proteomes" id="UP001465755"/>
    </source>
</evidence>
<keyword evidence="2" id="KW-1133">Transmembrane helix</keyword>
<keyword evidence="2" id="KW-0472">Membrane</keyword>
<keyword evidence="2" id="KW-0812">Transmembrane</keyword>
<keyword evidence="4" id="KW-1185">Reference proteome</keyword>
<evidence type="ECO:0000256" key="2">
    <source>
        <dbReference type="SAM" id="Phobius"/>
    </source>
</evidence>
<dbReference type="EMBL" id="JALJOQ010000071">
    <property type="protein sequence ID" value="KAK9802558.1"/>
    <property type="molecule type" value="Genomic_DNA"/>
</dbReference>
<comment type="caution">
    <text evidence="3">The sequence shown here is derived from an EMBL/GenBank/DDBJ whole genome shotgun (WGS) entry which is preliminary data.</text>
</comment>
<dbReference type="PANTHER" id="PTHR34548:SF2">
    <property type="entry name" value="PROTEIN TIC 21, CHLOROPLASTIC"/>
    <property type="match status" value="1"/>
</dbReference>
<dbReference type="AlphaFoldDB" id="A0AAW1P0V5"/>
<proteinExistence type="predicted"/>
<organism evidence="3 4">
    <name type="scientific">Symbiochloris irregularis</name>
    <dbReference type="NCBI Taxonomy" id="706552"/>
    <lineage>
        <taxon>Eukaryota</taxon>
        <taxon>Viridiplantae</taxon>
        <taxon>Chlorophyta</taxon>
        <taxon>core chlorophytes</taxon>
        <taxon>Trebouxiophyceae</taxon>
        <taxon>Trebouxiales</taxon>
        <taxon>Trebouxiaceae</taxon>
        <taxon>Symbiochloris</taxon>
    </lineage>
</organism>
<dbReference type="PANTHER" id="PTHR34548">
    <property type="entry name" value="PROTEIN TIC 21, CHLOROPLASTIC"/>
    <property type="match status" value="1"/>
</dbReference>
<feature type="region of interest" description="Disordered" evidence="1">
    <location>
        <begin position="261"/>
        <end position="281"/>
    </location>
</feature>
<dbReference type="Pfam" id="PF12263">
    <property type="entry name" value="DUF3611"/>
    <property type="match status" value="1"/>
</dbReference>
<dbReference type="Proteomes" id="UP001465755">
    <property type="component" value="Unassembled WGS sequence"/>
</dbReference>
<protein>
    <submittedName>
        <fullName evidence="3">Uncharacterized protein</fullName>
    </submittedName>
</protein>
<evidence type="ECO:0000256" key="1">
    <source>
        <dbReference type="SAM" id="MobiDB-lite"/>
    </source>
</evidence>